<keyword evidence="2" id="KW-0547">Nucleotide-binding</keyword>
<comment type="caution">
    <text evidence="2">The sequence shown here is derived from an EMBL/GenBank/DDBJ whole genome shotgun (WGS) entry which is preliminary data.</text>
</comment>
<proteinExistence type="predicted"/>
<keyword evidence="3" id="KW-1185">Reference proteome</keyword>
<organism evidence="2 3">
    <name type="scientific">Paramicrosporidium saccamoebae</name>
    <dbReference type="NCBI Taxonomy" id="1246581"/>
    <lineage>
        <taxon>Eukaryota</taxon>
        <taxon>Fungi</taxon>
        <taxon>Fungi incertae sedis</taxon>
        <taxon>Cryptomycota</taxon>
        <taxon>Cryptomycota incertae sedis</taxon>
        <taxon>Paramicrosporidium</taxon>
    </lineage>
</organism>
<dbReference type="SMART" id="SM00382">
    <property type="entry name" value="AAA"/>
    <property type="match status" value="1"/>
</dbReference>
<keyword evidence="2" id="KW-0378">Hydrolase</keyword>
<name>A0A2H9TQE6_9FUNG</name>
<sequence length="457" mass="51936">MVGRITDFFQLKRPLQLEDIEEEMARELPTVSPKDSAHPFFVAQVKKRREFEDCRERDLVFSSIRKCPDDAPLFPLFSHTPQIERILGETIPCSNHKEFNDRWSIDKCIGPFIGTVMDPPSGSWAIDGSIDLPGAGKFLEPSSRYDLRNLESIQGKILEWIAEVPEEDADDACHWVDSSAQLERVTANRSIVFLSGPTGTGKSVLARTLANRLAVPLKEIDAAVTIRTGRAFEDVKSASHGQRDALRRFLQPVESVGNTASSKIKMVVLVDEVDLIFPCDRFYTALNSFLREVPGSILVILTANIGIRCLDRWIDLPPGSLLIESVGLLNDTAHHAALELNFDQVIHRSVLDQCHAVVNREQELADIPTSCVPFDSEYIPPGTDALWRDLQREGWMTHCVRHQDWVLEYRPAWKYLEEDAAERHETRLRRTARKIRHRSYLMGVPQALITRLWHNCK</sequence>
<accession>A0A2H9TQE6</accession>
<dbReference type="GO" id="GO:0006508">
    <property type="term" value="P:proteolysis"/>
    <property type="evidence" value="ECO:0007669"/>
    <property type="project" value="UniProtKB-KW"/>
</dbReference>
<keyword evidence="2" id="KW-0645">Protease</keyword>
<dbReference type="InterPro" id="IPR027417">
    <property type="entry name" value="P-loop_NTPase"/>
</dbReference>
<dbReference type="GO" id="GO:0008233">
    <property type="term" value="F:peptidase activity"/>
    <property type="evidence" value="ECO:0007669"/>
    <property type="project" value="UniProtKB-KW"/>
</dbReference>
<dbReference type="AlphaFoldDB" id="A0A2H9TQE6"/>
<dbReference type="SUPFAM" id="SSF52540">
    <property type="entry name" value="P-loop containing nucleoside triphosphate hydrolases"/>
    <property type="match status" value="1"/>
</dbReference>
<dbReference type="OrthoDB" id="47330at2759"/>
<reference evidence="2 3" key="1">
    <citation type="submission" date="2016-10" db="EMBL/GenBank/DDBJ databases">
        <title>The genome of Paramicrosporidium saccamoebae is the missing link in understanding Cryptomycota and Microsporidia evolution.</title>
        <authorList>
            <person name="Quandt C.A."/>
            <person name="Beaudet D."/>
            <person name="Corsaro D."/>
            <person name="Michel R."/>
            <person name="Corradi N."/>
            <person name="James T."/>
        </authorList>
    </citation>
    <scope>NUCLEOTIDE SEQUENCE [LARGE SCALE GENOMIC DNA]</scope>
    <source>
        <strain evidence="2 3">KSL3</strain>
    </source>
</reference>
<gene>
    <name evidence="2" type="ORF">PSACC_00199</name>
</gene>
<dbReference type="InterPro" id="IPR003593">
    <property type="entry name" value="AAA+_ATPase"/>
</dbReference>
<dbReference type="GO" id="GO:0005524">
    <property type="term" value="F:ATP binding"/>
    <property type="evidence" value="ECO:0007669"/>
    <property type="project" value="UniProtKB-KW"/>
</dbReference>
<keyword evidence="2" id="KW-0067">ATP-binding</keyword>
<dbReference type="GO" id="GO:0016887">
    <property type="term" value="F:ATP hydrolysis activity"/>
    <property type="evidence" value="ECO:0007669"/>
    <property type="project" value="InterPro"/>
</dbReference>
<protein>
    <submittedName>
        <fullName evidence="2">ATP-dependent Clp protease ATP-binding subunit ClpX</fullName>
    </submittedName>
</protein>
<evidence type="ECO:0000313" key="2">
    <source>
        <dbReference type="EMBL" id="PJF19988.1"/>
    </source>
</evidence>
<dbReference type="InterPro" id="IPR003959">
    <property type="entry name" value="ATPase_AAA_core"/>
</dbReference>
<dbReference type="EMBL" id="MTSL01000016">
    <property type="protein sequence ID" value="PJF19988.1"/>
    <property type="molecule type" value="Genomic_DNA"/>
</dbReference>
<feature type="domain" description="AAA+ ATPase" evidence="1">
    <location>
        <begin position="188"/>
        <end position="352"/>
    </location>
</feature>
<evidence type="ECO:0000313" key="3">
    <source>
        <dbReference type="Proteomes" id="UP000240830"/>
    </source>
</evidence>
<dbReference type="Proteomes" id="UP000240830">
    <property type="component" value="Unassembled WGS sequence"/>
</dbReference>
<dbReference type="Pfam" id="PF00004">
    <property type="entry name" value="AAA"/>
    <property type="match status" value="1"/>
</dbReference>
<dbReference type="Gene3D" id="3.40.50.300">
    <property type="entry name" value="P-loop containing nucleotide triphosphate hydrolases"/>
    <property type="match status" value="1"/>
</dbReference>
<evidence type="ECO:0000259" key="1">
    <source>
        <dbReference type="SMART" id="SM00382"/>
    </source>
</evidence>